<accession>A0A7W7I1X8</accession>
<protein>
    <recommendedName>
        <fullName evidence="4">Lipoprotein</fullName>
    </recommendedName>
</protein>
<evidence type="ECO:0008006" key="4">
    <source>
        <dbReference type="Google" id="ProtNLM"/>
    </source>
</evidence>
<reference evidence="2 3" key="1">
    <citation type="submission" date="2020-08" db="EMBL/GenBank/DDBJ databases">
        <title>Sequencing the genomes of 1000 actinobacteria strains.</title>
        <authorList>
            <person name="Klenk H.-P."/>
        </authorList>
    </citation>
    <scope>NUCLEOTIDE SEQUENCE [LARGE SCALE GENOMIC DNA]</scope>
    <source>
        <strain evidence="2 3">DSM 43149</strain>
    </source>
</reference>
<gene>
    <name evidence="2" type="ORF">BJ971_005438</name>
</gene>
<keyword evidence="3" id="KW-1185">Reference proteome</keyword>
<organism evidence="2 3">
    <name type="scientific">Actinoplanes digitatis</name>
    <dbReference type="NCBI Taxonomy" id="1868"/>
    <lineage>
        <taxon>Bacteria</taxon>
        <taxon>Bacillati</taxon>
        <taxon>Actinomycetota</taxon>
        <taxon>Actinomycetes</taxon>
        <taxon>Micromonosporales</taxon>
        <taxon>Micromonosporaceae</taxon>
        <taxon>Actinoplanes</taxon>
    </lineage>
</organism>
<comment type="caution">
    <text evidence="2">The sequence shown here is derived from an EMBL/GenBank/DDBJ whole genome shotgun (WGS) entry which is preliminary data.</text>
</comment>
<dbReference type="Proteomes" id="UP000578112">
    <property type="component" value="Unassembled WGS sequence"/>
</dbReference>
<feature type="signal peptide" evidence="1">
    <location>
        <begin position="1"/>
        <end position="21"/>
    </location>
</feature>
<sequence>MRTIPLAGTILCVALATGCTSSVPHVDGTVSPNPTVSAAPSVPAPATSTPVSFAPVTSKAPAVIGPFGVGALKLGMTREQAEATGLTAGWTATNTGCSHPTHLLGATGENAGNDGLVYYSKNRGIEIIDAHPGLSTPEGIRIGSTFKAMRKAYPSWKDVTGADQDGSVGSGRGAVPVPGNPKAVYRIVVSKSMVVELTLQYHDQACYE</sequence>
<name>A0A7W7I1X8_9ACTN</name>
<dbReference type="AlphaFoldDB" id="A0A7W7I1X8"/>
<dbReference type="PROSITE" id="PS51257">
    <property type="entry name" value="PROKAR_LIPOPROTEIN"/>
    <property type="match status" value="1"/>
</dbReference>
<dbReference type="RefSeq" id="WP_184996017.1">
    <property type="nucleotide sequence ID" value="NZ_BOMK01000003.1"/>
</dbReference>
<dbReference type="EMBL" id="JACHNH010000001">
    <property type="protein sequence ID" value="MBB4764882.1"/>
    <property type="molecule type" value="Genomic_DNA"/>
</dbReference>
<evidence type="ECO:0000313" key="3">
    <source>
        <dbReference type="Proteomes" id="UP000578112"/>
    </source>
</evidence>
<feature type="chain" id="PRO_5039248560" description="Lipoprotein" evidence="1">
    <location>
        <begin position="22"/>
        <end position="208"/>
    </location>
</feature>
<proteinExistence type="predicted"/>
<evidence type="ECO:0000313" key="2">
    <source>
        <dbReference type="EMBL" id="MBB4764882.1"/>
    </source>
</evidence>
<evidence type="ECO:0000256" key="1">
    <source>
        <dbReference type="SAM" id="SignalP"/>
    </source>
</evidence>
<keyword evidence="1" id="KW-0732">Signal</keyword>